<reference evidence="2 3" key="1">
    <citation type="submission" date="2016-05" db="EMBL/GenBank/DDBJ databases">
        <title>Complete Genome and Methylome Analysis of Psychrotrophic Bacterial Isolates from Antarctic Lake Untersee.</title>
        <authorList>
            <person name="Fomenkov A."/>
            <person name="Akimov V.N."/>
            <person name="Vasilyeva L.V."/>
            <person name="Andersen D."/>
            <person name="Vincze T."/>
            <person name="Roberts R.J."/>
        </authorList>
    </citation>
    <scope>NUCLEOTIDE SEQUENCE [LARGE SCALE GENOMIC DNA]</scope>
    <source>
        <strain evidence="2 3">U14-5</strain>
    </source>
</reference>
<evidence type="ECO:0000256" key="1">
    <source>
        <dbReference type="SAM" id="SignalP"/>
    </source>
</evidence>
<protein>
    <submittedName>
        <fullName evidence="2">Stress protein</fullName>
    </submittedName>
</protein>
<feature type="chain" id="PRO_5012069330" evidence="1">
    <location>
        <begin position="25"/>
        <end position="170"/>
    </location>
</feature>
<accession>A0A1L6ZIX2</accession>
<gene>
    <name evidence="2" type="ORF">BSA145_11620</name>
</gene>
<keyword evidence="1" id="KW-0732">Signal</keyword>
<dbReference type="Proteomes" id="UP000185426">
    <property type="component" value="Chromosome"/>
</dbReference>
<dbReference type="RefSeq" id="WP_075622566.1">
    <property type="nucleotide sequence ID" value="NZ_CP015607.1"/>
</dbReference>
<evidence type="ECO:0000313" key="3">
    <source>
        <dbReference type="Proteomes" id="UP000185426"/>
    </source>
</evidence>
<sequence>MKKTILSVALATAVSSTLPVFADAAEPKTSAPVSTTLQQTVLNKAAEGKAGTTASPNVNVNFDVLGIANAIVNAVNANANRSGFVKSVMESTFYAAGGRYNVMVFNLSQNYEDRFNGVKTFATANLGNVVYGIWVFESGTFKNNGDGGWDNWAFRGWFDRQDKFVTFRRP</sequence>
<feature type="signal peptide" evidence="1">
    <location>
        <begin position="1"/>
        <end position="24"/>
    </location>
</feature>
<dbReference type="AlphaFoldDB" id="A0A1L6ZIX2"/>
<proteinExistence type="predicted"/>
<dbReference type="EMBL" id="CP015607">
    <property type="protein sequence ID" value="APT46457.1"/>
    <property type="molecule type" value="Genomic_DNA"/>
</dbReference>
<organism evidence="2 3">
    <name type="scientific">Bacillus safensis</name>
    <dbReference type="NCBI Taxonomy" id="561879"/>
    <lineage>
        <taxon>Bacteria</taxon>
        <taxon>Bacillati</taxon>
        <taxon>Bacillota</taxon>
        <taxon>Bacilli</taxon>
        <taxon>Bacillales</taxon>
        <taxon>Bacillaceae</taxon>
        <taxon>Bacillus</taxon>
    </lineage>
</organism>
<name>A0A1L6ZIX2_BACIA</name>
<evidence type="ECO:0000313" key="2">
    <source>
        <dbReference type="EMBL" id="APT46457.1"/>
    </source>
</evidence>